<keyword evidence="1" id="KW-0472">Membrane</keyword>
<proteinExistence type="predicted"/>
<feature type="transmembrane region" description="Helical" evidence="1">
    <location>
        <begin position="81"/>
        <end position="98"/>
    </location>
</feature>
<evidence type="ECO:0000256" key="1">
    <source>
        <dbReference type="SAM" id="Phobius"/>
    </source>
</evidence>
<sequence length="182" mass="20706">MMEHRLYLFNLICPKGVINKIASNNQIDIMQLLVAAILIICSKLLRGNTFSIIMFAEVIASILIFVIFLKVIFWLAKGKISFFKVINLSVYIHIWVILTNMCSRIPILSITAFIGAQLLGVYLQYLAGIQIAHSDANRLKSICLVELFLVLFSIVMLLLTSWGKYVAYSSKTYYFPLVVNYL</sequence>
<protein>
    <submittedName>
        <fullName evidence="2">Uncharacterized protein</fullName>
    </submittedName>
</protein>
<feature type="transmembrane region" description="Helical" evidence="1">
    <location>
        <begin position="139"/>
        <end position="159"/>
    </location>
</feature>
<evidence type="ECO:0000313" key="3">
    <source>
        <dbReference type="Proteomes" id="UP000008467"/>
    </source>
</evidence>
<feature type="transmembrane region" description="Helical" evidence="1">
    <location>
        <begin position="52"/>
        <end position="75"/>
    </location>
</feature>
<dbReference type="AlphaFoldDB" id="F2JRE7"/>
<reference evidence="2 3" key="1">
    <citation type="journal article" date="2011" name="J. Bacteriol.">
        <title>Complete genome sequence of the cellulose-degrading bacterium Cellulosilyticum lentocellum.</title>
        <authorList>
            <consortium name="US DOE Joint Genome Institute"/>
            <person name="Miller D.A."/>
            <person name="Suen G."/>
            <person name="Bruce D."/>
            <person name="Copeland A."/>
            <person name="Cheng J.F."/>
            <person name="Detter C."/>
            <person name="Goodwin L.A."/>
            <person name="Han C.S."/>
            <person name="Hauser L.J."/>
            <person name="Land M.L."/>
            <person name="Lapidus A."/>
            <person name="Lucas S."/>
            <person name="Meincke L."/>
            <person name="Pitluck S."/>
            <person name="Tapia R."/>
            <person name="Teshima H."/>
            <person name="Woyke T."/>
            <person name="Fox B.G."/>
            <person name="Angert E.R."/>
            <person name="Currie C.R."/>
        </authorList>
    </citation>
    <scope>NUCLEOTIDE SEQUENCE [LARGE SCALE GENOMIC DNA]</scope>
    <source>
        <strain evidence="3">ATCC 49066 / DSM 5427 / NCIMB 11756 / RHM5</strain>
    </source>
</reference>
<dbReference type="EMBL" id="CP002582">
    <property type="protein sequence ID" value="ADZ82756.1"/>
    <property type="molecule type" value="Genomic_DNA"/>
</dbReference>
<evidence type="ECO:0000313" key="2">
    <source>
        <dbReference type="EMBL" id="ADZ82756.1"/>
    </source>
</evidence>
<accession>F2JRE7</accession>
<name>F2JRE7_CELLD</name>
<keyword evidence="3" id="KW-1185">Reference proteome</keyword>
<gene>
    <name evidence="2" type="ordered locus">Clole_1024</name>
</gene>
<dbReference type="HOGENOM" id="CLU_1479547_0_0_9"/>
<keyword evidence="1" id="KW-0812">Transmembrane</keyword>
<keyword evidence="1" id="KW-1133">Transmembrane helix</keyword>
<dbReference type="KEGG" id="cle:Clole_1024"/>
<feature type="transmembrane region" description="Helical" evidence="1">
    <location>
        <begin position="105"/>
        <end position="127"/>
    </location>
</feature>
<organism evidence="2 3">
    <name type="scientific">Cellulosilyticum lentocellum (strain ATCC 49066 / DSM 5427 / NCIMB 11756 / RHM5)</name>
    <name type="common">Clostridium lentocellum</name>
    <dbReference type="NCBI Taxonomy" id="642492"/>
    <lineage>
        <taxon>Bacteria</taxon>
        <taxon>Bacillati</taxon>
        <taxon>Bacillota</taxon>
        <taxon>Clostridia</taxon>
        <taxon>Lachnospirales</taxon>
        <taxon>Cellulosilyticaceae</taxon>
        <taxon>Cellulosilyticum</taxon>
    </lineage>
</organism>
<dbReference type="Proteomes" id="UP000008467">
    <property type="component" value="Chromosome"/>
</dbReference>